<name>A0ABY7AMY0_9ALTE</name>
<feature type="domain" description="RES" evidence="1">
    <location>
        <begin position="71"/>
        <end position="211"/>
    </location>
</feature>
<evidence type="ECO:0000313" key="2">
    <source>
        <dbReference type="EMBL" id="WAJ69694.1"/>
    </source>
</evidence>
<evidence type="ECO:0000259" key="1">
    <source>
        <dbReference type="SMART" id="SM00953"/>
    </source>
</evidence>
<reference evidence="2" key="1">
    <citation type="submission" date="2022-10" db="EMBL/GenBank/DDBJ databases">
        <title>Catenovulum adriacola sp. nov. isolated in the Harbour of Susak.</title>
        <authorList>
            <person name="Schoch T."/>
            <person name="Reich S.J."/>
            <person name="Stoeferle S."/>
            <person name="Flaiz M."/>
            <person name="Kazda M."/>
            <person name="Riedel C.U."/>
            <person name="Duerre P."/>
        </authorList>
    </citation>
    <scope>NUCLEOTIDE SEQUENCE</scope>
    <source>
        <strain evidence="2">TS8</strain>
    </source>
</reference>
<gene>
    <name evidence="2" type="ORF">OLW01_11085</name>
</gene>
<dbReference type="SMART" id="SM00953">
    <property type="entry name" value="RES"/>
    <property type="match status" value="1"/>
</dbReference>
<evidence type="ECO:0000313" key="3">
    <source>
        <dbReference type="Proteomes" id="UP001163726"/>
    </source>
</evidence>
<dbReference type="InterPro" id="IPR014914">
    <property type="entry name" value="RES_dom"/>
</dbReference>
<proteinExistence type="predicted"/>
<keyword evidence="3" id="KW-1185">Reference proteome</keyword>
<accession>A0ABY7AMY0</accession>
<protein>
    <submittedName>
        <fullName evidence="2">RES family NAD+ phosphorylase</fullName>
    </submittedName>
</protein>
<sequence>MDLLNQCVEKIEFYSLYQAQVYRFVESQEQVATTSLVDNLDEQALLEDLLEQNKPKLEAEYQPLHYLISTPFRYPPLTHGSRFGHQFMPSFFYASEDKLTALAEAAFYRFAFLLAMQKPYNQAVKSEHLMFSVNVKSKKAVDLTTHSLTEFIPILTDPVDYRFSQKLGEHLTAQKQVELIRFYSARDKLSDTNRINLAIAQAKVICSTEPEQMVNWLCQSSESEVSFYSRNEAVYRFSVNDFMVDGQFPLLA</sequence>
<dbReference type="Pfam" id="PF08808">
    <property type="entry name" value="RES"/>
    <property type="match status" value="1"/>
</dbReference>
<dbReference type="RefSeq" id="WP_268073978.1">
    <property type="nucleotide sequence ID" value="NZ_CP109965.1"/>
</dbReference>
<dbReference type="Proteomes" id="UP001163726">
    <property type="component" value="Chromosome"/>
</dbReference>
<dbReference type="EMBL" id="CP109965">
    <property type="protein sequence ID" value="WAJ69694.1"/>
    <property type="molecule type" value="Genomic_DNA"/>
</dbReference>
<organism evidence="2 3">
    <name type="scientific">Catenovulum adriaticum</name>
    <dbReference type="NCBI Taxonomy" id="2984846"/>
    <lineage>
        <taxon>Bacteria</taxon>
        <taxon>Pseudomonadati</taxon>
        <taxon>Pseudomonadota</taxon>
        <taxon>Gammaproteobacteria</taxon>
        <taxon>Alteromonadales</taxon>
        <taxon>Alteromonadaceae</taxon>
        <taxon>Catenovulum</taxon>
    </lineage>
</organism>